<proteinExistence type="predicted"/>
<gene>
    <name evidence="1" type="ORF">GCM10009810_02570</name>
</gene>
<accession>A0ABP4W209</accession>
<keyword evidence="2" id="KW-1185">Reference proteome</keyword>
<organism evidence="1 2">
    <name type="scientific">Nostocoides vanveenii</name>
    <dbReference type="NCBI Taxonomy" id="330835"/>
    <lineage>
        <taxon>Bacteria</taxon>
        <taxon>Bacillati</taxon>
        <taxon>Actinomycetota</taxon>
        <taxon>Actinomycetes</taxon>
        <taxon>Micrococcales</taxon>
        <taxon>Intrasporangiaceae</taxon>
        <taxon>Nostocoides</taxon>
    </lineage>
</organism>
<dbReference type="Proteomes" id="UP001501475">
    <property type="component" value="Unassembled WGS sequence"/>
</dbReference>
<evidence type="ECO:0000313" key="1">
    <source>
        <dbReference type="EMBL" id="GAA1745392.1"/>
    </source>
</evidence>
<dbReference type="RefSeq" id="WP_344061000.1">
    <property type="nucleotide sequence ID" value="NZ_BAAAPN010000004.1"/>
</dbReference>
<sequence>MCALIDLGTATTLLGSKPTTLKVPDTSDDMVTHVDRCNWSAAESSLAYQVNRYANPAMAATIVRGITGHLPPAAQAVDFPPSGKGFVVAIGAKAMGRAIVPLTSGVVLDLTTTAATSAKAEALLHQLADTLTRDIGG</sequence>
<evidence type="ECO:0000313" key="2">
    <source>
        <dbReference type="Proteomes" id="UP001501475"/>
    </source>
</evidence>
<name>A0ABP4W209_9MICO</name>
<protein>
    <submittedName>
        <fullName evidence="1">Uncharacterized protein</fullName>
    </submittedName>
</protein>
<comment type="caution">
    <text evidence="1">The sequence shown here is derived from an EMBL/GenBank/DDBJ whole genome shotgun (WGS) entry which is preliminary data.</text>
</comment>
<dbReference type="EMBL" id="BAAAPN010000004">
    <property type="protein sequence ID" value="GAA1745392.1"/>
    <property type="molecule type" value="Genomic_DNA"/>
</dbReference>
<reference evidence="2" key="1">
    <citation type="journal article" date="2019" name="Int. J. Syst. Evol. Microbiol.">
        <title>The Global Catalogue of Microorganisms (GCM) 10K type strain sequencing project: providing services to taxonomists for standard genome sequencing and annotation.</title>
        <authorList>
            <consortium name="The Broad Institute Genomics Platform"/>
            <consortium name="The Broad Institute Genome Sequencing Center for Infectious Disease"/>
            <person name="Wu L."/>
            <person name="Ma J."/>
        </authorList>
    </citation>
    <scope>NUCLEOTIDE SEQUENCE [LARGE SCALE GENOMIC DNA]</scope>
    <source>
        <strain evidence="2">JCM 15591</strain>
    </source>
</reference>